<keyword evidence="10" id="KW-1185">Reference proteome</keyword>
<feature type="transmembrane region" description="Helical" evidence="8">
    <location>
        <begin position="366"/>
        <end position="387"/>
    </location>
</feature>
<dbReference type="GO" id="GO:0015254">
    <property type="term" value="F:glycerol channel activity"/>
    <property type="evidence" value="ECO:0007669"/>
    <property type="project" value="TreeGrafter"/>
</dbReference>
<keyword evidence="6 8" id="KW-0472">Membrane</keyword>
<dbReference type="Pfam" id="PF00230">
    <property type="entry name" value="MIP"/>
    <property type="match status" value="1"/>
</dbReference>
<evidence type="ECO:0000256" key="2">
    <source>
        <dbReference type="ARBA" id="ARBA00006175"/>
    </source>
</evidence>
<comment type="subcellular location">
    <subcellularLocation>
        <location evidence="1">Membrane</location>
        <topology evidence="1">Multi-pass membrane protein</topology>
    </subcellularLocation>
</comment>
<evidence type="ECO:0000256" key="4">
    <source>
        <dbReference type="ARBA" id="ARBA00022692"/>
    </source>
</evidence>
<feature type="transmembrane region" description="Helical" evidence="8">
    <location>
        <begin position="154"/>
        <end position="176"/>
    </location>
</feature>
<dbReference type="InterPro" id="IPR050363">
    <property type="entry name" value="MIP/Aquaporin"/>
</dbReference>
<protein>
    <submittedName>
        <fullName evidence="9">Putative membrane protein</fullName>
    </submittedName>
</protein>
<feature type="transmembrane region" description="Helical" evidence="8">
    <location>
        <begin position="15"/>
        <end position="33"/>
    </location>
</feature>
<dbReference type="GO" id="GO:0005886">
    <property type="term" value="C:plasma membrane"/>
    <property type="evidence" value="ECO:0007669"/>
    <property type="project" value="TreeGrafter"/>
</dbReference>
<feature type="transmembrane region" description="Helical" evidence="8">
    <location>
        <begin position="54"/>
        <end position="78"/>
    </location>
</feature>
<evidence type="ECO:0000256" key="6">
    <source>
        <dbReference type="ARBA" id="ARBA00023136"/>
    </source>
</evidence>
<dbReference type="SUPFAM" id="SSF81338">
    <property type="entry name" value="Aquaporin-like"/>
    <property type="match status" value="1"/>
</dbReference>
<dbReference type="PRINTS" id="PR00783">
    <property type="entry name" value="MINTRINSICP"/>
</dbReference>
<gene>
    <name evidence="9" type="ORF">AYI69_g10071</name>
</gene>
<dbReference type="OrthoDB" id="3222at2759"/>
<dbReference type="InterPro" id="IPR000425">
    <property type="entry name" value="MIP"/>
</dbReference>
<proteinExistence type="inferred from homology"/>
<organism evidence="9 10">
    <name type="scientific">Smittium culicis</name>
    <dbReference type="NCBI Taxonomy" id="133412"/>
    <lineage>
        <taxon>Eukaryota</taxon>
        <taxon>Fungi</taxon>
        <taxon>Fungi incertae sedis</taxon>
        <taxon>Zoopagomycota</taxon>
        <taxon>Kickxellomycotina</taxon>
        <taxon>Harpellomycetes</taxon>
        <taxon>Harpellales</taxon>
        <taxon>Legeriomycetaceae</taxon>
        <taxon>Smittium</taxon>
    </lineage>
</organism>
<keyword evidence="4 7" id="KW-0812">Transmembrane</keyword>
<dbReference type="PANTHER" id="PTHR43829">
    <property type="entry name" value="AQUAPORIN OR AQUAGLYCEROPORIN RELATED"/>
    <property type="match status" value="1"/>
</dbReference>
<evidence type="ECO:0000256" key="5">
    <source>
        <dbReference type="ARBA" id="ARBA00022989"/>
    </source>
</evidence>
<evidence type="ECO:0000256" key="1">
    <source>
        <dbReference type="ARBA" id="ARBA00004141"/>
    </source>
</evidence>
<comment type="caution">
    <text evidence="9">The sequence shown here is derived from an EMBL/GenBank/DDBJ whole genome shotgun (WGS) entry which is preliminary data.</text>
</comment>
<comment type="similarity">
    <text evidence="2 7">Belongs to the MIP/aquaporin (TC 1.A.8) family.</text>
</comment>
<keyword evidence="3 7" id="KW-0813">Transport</keyword>
<accession>A0A1R1X8B6</accession>
<name>A0A1R1X8B6_9FUNG</name>
<dbReference type="PANTHER" id="PTHR43829:SF9">
    <property type="entry name" value="AQUAPORIN-9"/>
    <property type="match status" value="1"/>
</dbReference>
<dbReference type="Proteomes" id="UP000187429">
    <property type="component" value="Unassembled WGS sequence"/>
</dbReference>
<evidence type="ECO:0000256" key="8">
    <source>
        <dbReference type="SAM" id="Phobius"/>
    </source>
</evidence>
<dbReference type="Gene3D" id="1.20.1080.10">
    <property type="entry name" value="Glycerol uptake facilitator protein"/>
    <property type="match status" value="1"/>
</dbReference>
<feature type="transmembrane region" description="Helical" evidence="8">
    <location>
        <begin position="183"/>
        <end position="203"/>
    </location>
</feature>
<keyword evidence="5 8" id="KW-1133">Transmembrane helix</keyword>
<sequence>MDPYFKDNSVYYSDFRIYLLEFLGTFILSLFGTCAQISAHPSDKTIKRTGVSELIIAFGYGIGYCLGLFLPAGIYRLHLSPVLTAAHICFKKYPLRRFPIIFLSQIIGAAAGIFLAFSIYSSQISISELFIVLNSARFFSYGSSGIGINNMVGSLMNMVSSLFIGSLLIVIGFFAIVDKRQLLFRPIVPISAGLLFVLIYLSFGPEYSSSLFNPSIDICHFFLSFFVKFVYPSAATPISAASSSPVASALARSSGMSKNPLGLANLLAETPKSISKTRSISSAITSISAASSKLLSSTTSVAVPLKKAVISVSSSSIIAVPTSLALSKSPLPSSSIASASAAAMRSAAQIPVSSITNYATFVETNWLQFTLILFVPFIGGLIGGLIFKLVRAPKPTVELASDNDLPSTKIDEEMFSY</sequence>
<dbReference type="InterPro" id="IPR023271">
    <property type="entry name" value="Aquaporin-like"/>
</dbReference>
<evidence type="ECO:0000256" key="7">
    <source>
        <dbReference type="RuleBase" id="RU000477"/>
    </source>
</evidence>
<evidence type="ECO:0000256" key="3">
    <source>
        <dbReference type="ARBA" id="ARBA00022448"/>
    </source>
</evidence>
<evidence type="ECO:0000313" key="10">
    <source>
        <dbReference type="Proteomes" id="UP000187429"/>
    </source>
</evidence>
<dbReference type="GO" id="GO:0015250">
    <property type="term" value="F:water channel activity"/>
    <property type="evidence" value="ECO:0007669"/>
    <property type="project" value="TreeGrafter"/>
</dbReference>
<reference evidence="10" key="1">
    <citation type="submission" date="2017-01" db="EMBL/GenBank/DDBJ databases">
        <authorList>
            <person name="Wang Y."/>
            <person name="White M."/>
            <person name="Kvist S."/>
            <person name="Moncalvo J.-M."/>
        </authorList>
    </citation>
    <scope>NUCLEOTIDE SEQUENCE [LARGE SCALE GENOMIC DNA]</scope>
    <source>
        <strain evidence="10">ID-206-W2</strain>
    </source>
</reference>
<evidence type="ECO:0000313" key="9">
    <source>
        <dbReference type="EMBL" id="OMJ10855.1"/>
    </source>
</evidence>
<feature type="transmembrane region" description="Helical" evidence="8">
    <location>
        <begin position="98"/>
        <end position="117"/>
    </location>
</feature>
<dbReference type="EMBL" id="LSSM01006392">
    <property type="protein sequence ID" value="OMJ10855.1"/>
    <property type="molecule type" value="Genomic_DNA"/>
</dbReference>
<dbReference type="AlphaFoldDB" id="A0A1R1X8B6"/>